<dbReference type="Proteomes" id="UP001183629">
    <property type="component" value="Unassembled WGS sequence"/>
</dbReference>
<accession>A0AAE4CVY5</accession>
<dbReference type="AlphaFoldDB" id="A0AAE4CVY5"/>
<name>A0AAE4CVY5_9ACTN</name>
<gene>
    <name evidence="1" type="ORF">J2S44_006182</name>
</gene>
<dbReference type="EMBL" id="JAVDYC010000001">
    <property type="protein sequence ID" value="MDR7325932.1"/>
    <property type="molecule type" value="Genomic_DNA"/>
</dbReference>
<dbReference type="RefSeq" id="WP_310421041.1">
    <property type="nucleotide sequence ID" value="NZ_JAVDYC010000001.1"/>
</dbReference>
<sequence length="94" mass="10637">MLIRHPGPRRYKEEITVYHAEGARYGSPHDRAFMLLGLGEPGAATSGWITDFELAIHVCDAHRDDLTTARTVLDTLIEANQRFLHAQDPDRPTR</sequence>
<keyword evidence="2" id="KW-1185">Reference proteome</keyword>
<evidence type="ECO:0000313" key="1">
    <source>
        <dbReference type="EMBL" id="MDR7325932.1"/>
    </source>
</evidence>
<proteinExistence type="predicted"/>
<evidence type="ECO:0000313" key="2">
    <source>
        <dbReference type="Proteomes" id="UP001183629"/>
    </source>
</evidence>
<protein>
    <submittedName>
        <fullName evidence="1">Uncharacterized protein</fullName>
    </submittedName>
</protein>
<comment type="caution">
    <text evidence="1">The sequence shown here is derived from an EMBL/GenBank/DDBJ whole genome shotgun (WGS) entry which is preliminary data.</text>
</comment>
<reference evidence="1 2" key="1">
    <citation type="submission" date="2023-07" db="EMBL/GenBank/DDBJ databases">
        <title>Sequencing the genomes of 1000 actinobacteria strains.</title>
        <authorList>
            <person name="Klenk H.-P."/>
        </authorList>
    </citation>
    <scope>NUCLEOTIDE SEQUENCE [LARGE SCALE GENOMIC DNA]</scope>
    <source>
        <strain evidence="1 2">DSM 44711</strain>
    </source>
</reference>
<organism evidence="1 2">
    <name type="scientific">Catenuloplanes niger</name>
    <dbReference type="NCBI Taxonomy" id="587534"/>
    <lineage>
        <taxon>Bacteria</taxon>
        <taxon>Bacillati</taxon>
        <taxon>Actinomycetota</taxon>
        <taxon>Actinomycetes</taxon>
        <taxon>Micromonosporales</taxon>
        <taxon>Micromonosporaceae</taxon>
        <taxon>Catenuloplanes</taxon>
    </lineage>
</organism>